<name>A0A5C5ZX39_9BACT</name>
<evidence type="ECO:0000313" key="2">
    <source>
        <dbReference type="Proteomes" id="UP000316213"/>
    </source>
</evidence>
<evidence type="ECO:0008006" key="3">
    <source>
        <dbReference type="Google" id="ProtNLM"/>
    </source>
</evidence>
<evidence type="ECO:0000313" key="1">
    <source>
        <dbReference type="EMBL" id="TWT91690.1"/>
    </source>
</evidence>
<dbReference type="AlphaFoldDB" id="A0A5C5ZX39"/>
<organism evidence="1 2">
    <name type="scientific">Neorhodopirellula pilleata</name>
    <dbReference type="NCBI Taxonomy" id="2714738"/>
    <lineage>
        <taxon>Bacteria</taxon>
        <taxon>Pseudomonadati</taxon>
        <taxon>Planctomycetota</taxon>
        <taxon>Planctomycetia</taxon>
        <taxon>Pirellulales</taxon>
        <taxon>Pirellulaceae</taxon>
        <taxon>Neorhodopirellula</taxon>
    </lineage>
</organism>
<dbReference type="Pfam" id="PF07606">
    <property type="entry name" value="DUF1569"/>
    <property type="match status" value="1"/>
</dbReference>
<dbReference type="OrthoDB" id="282689at2"/>
<dbReference type="RefSeq" id="WP_146581120.1">
    <property type="nucleotide sequence ID" value="NZ_SJPM01000014.1"/>
</dbReference>
<dbReference type="Proteomes" id="UP000316213">
    <property type="component" value="Unassembled WGS sequence"/>
</dbReference>
<comment type="caution">
    <text evidence="1">The sequence shown here is derived from an EMBL/GenBank/DDBJ whole genome shotgun (WGS) entry which is preliminary data.</text>
</comment>
<keyword evidence="2" id="KW-1185">Reference proteome</keyword>
<gene>
    <name evidence="1" type="ORF">Pla100_51320</name>
</gene>
<protein>
    <recommendedName>
        <fullName evidence="3">DUF1569 domain-containing protein</fullName>
    </recommendedName>
</protein>
<proteinExistence type="predicted"/>
<reference evidence="1 2" key="1">
    <citation type="submission" date="2019-02" db="EMBL/GenBank/DDBJ databases">
        <title>Deep-cultivation of Planctomycetes and their phenomic and genomic characterization uncovers novel biology.</title>
        <authorList>
            <person name="Wiegand S."/>
            <person name="Jogler M."/>
            <person name="Boedeker C."/>
            <person name="Pinto D."/>
            <person name="Vollmers J."/>
            <person name="Rivas-Marin E."/>
            <person name="Kohn T."/>
            <person name="Peeters S.H."/>
            <person name="Heuer A."/>
            <person name="Rast P."/>
            <person name="Oberbeckmann S."/>
            <person name="Bunk B."/>
            <person name="Jeske O."/>
            <person name="Meyerdierks A."/>
            <person name="Storesund J.E."/>
            <person name="Kallscheuer N."/>
            <person name="Luecker S."/>
            <person name="Lage O.M."/>
            <person name="Pohl T."/>
            <person name="Merkel B.J."/>
            <person name="Hornburger P."/>
            <person name="Mueller R.-W."/>
            <person name="Bruemmer F."/>
            <person name="Labrenz M."/>
            <person name="Spormann A.M."/>
            <person name="Op Den Camp H."/>
            <person name="Overmann J."/>
            <person name="Amann R."/>
            <person name="Jetten M.S.M."/>
            <person name="Mascher T."/>
            <person name="Medema M.H."/>
            <person name="Devos D.P."/>
            <person name="Kaster A.-K."/>
            <person name="Ovreas L."/>
            <person name="Rohde M."/>
            <person name="Galperin M.Y."/>
            <person name="Jogler C."/>
        </authorList>
    </citation>
    <scope>NUCLEOTIDE SEQUENCE [LARGE SCALE GENOMIC DNA]</scope>
    <source>
        <strain evidence="1 2">Pla100</strain>
    </source>
</reference>
<accession>A0A5C5ZX39</accession>
<dbReference type="EMBL" id="SJPM01000014">
    <property type="protein sequence ID" value="TWT91690.1"/>
    <property type="molecule type" value="Genomic_DNA"/>
</dbReference>
<sequence length="157" mass="18110">MSVPKRKLDFQTADDVIGEIERLRLDGYSRLKRWNLTQMCEHLTKTMEGEMNGFGFRIPWLLRRTVGNWMTRRVLKTRSMPSVPTLPSLRPTAGDVAEDSVVIEQCIATIRKAELFDGSLDDYPFVDGLSHDEWRQFMWIHAAHHLGFLVPCDSAEC</sequence>
<dbReference type="InterPro" id="IPR011463">
    <property type="entry name" value="DUF1569"/>
</dbReference>